<dbReference type="NCBIfam" id="TIGR00573">
    <property type="entry name" value="dnaq"/>
    <property type="match status" value="1"/>
</dbReference>
<dbReference type="Pfam" id="PF00929">
    <property type="entry name" value="RNase_T"/>
    <property type="match status" value="1"/>
</dbReference>
<dbReference type="InterPro" id="IPR012337">
    <property type="entry name" value="RNaseH-like_sf"/>
</dbReference>
<gene>
    <name evidence="3" type="ORF">HMPREF9473_04726</name>
</gene>
<dbReference type="SMART" id="SM00479">
    <property type="entry name" value="EXOIII"/>
    <property type="match status" value="1"/>
</dbReference>
<dbReference type="PATRIC" id="fig|742737.3.peg.4714"/>
<dbReference type="GO" id="GO:0003677">
    <property type="term" value="F:DNA binding"/>
    <property type="evidence" value="ECO:0007669"/>
    <property type="project" value="InterPro"/>
</dbReference>
<keyword evidence="1" id="KW-0269">Exonuclease</keyword>
<dbReference type="EMBL" id="ADLN01000120">
    <property type="protein sequence ID" value="EHI57617.1"/>
    <property type="molecule type" value="Genomic_DNA"/>
</dbReference>
<name>G5IMJ8_9FIRM</name>
<feature type="domain" description="Exonuclease" evidence="2">
    <location>
        <begin position="4"/>
        <end position="169"/>
    </location>
</feature>
<dbReference type="AlphaFoldDB" id="G5IMJ8"/>
<keyword evidence="1" id="KW-0540">Nuclease</keyword>
<keyword evidence="1" id="KW-0378">Hydrolase</keyword>
<dbReference type="GO" id="GO:0003887">
    <property type="term" value="F:DNA-directed DNA polymerase activity"/>
    <property type="evidence" value="ECO:0007669"/>
    <property type="project" value="InterPro"/>
</dbReference>
<dbReference type="GO" id="GO:0008408">
    <property type="term" value="F:3'-5' exonuclease activity"/>
    <property type="evidence" value="ECO:0007669"/>
    <property type="project" value="TreeGrafter"/>
</dbReference>
<comment type="caution">
    <text evidence="3">The sequence shown here is derived from an EMBL/GenBank/DDBJ whole genome shotgun (WGS) entry which is preliminary data.</text>
</comment>
<dbReference type="Gene3D" id="3.30.420.10">
    <property type="entry name" value="Ribonuclease H-like superfamily/Ribonuclease H"/>
    <property type="match status" value="1"/>
</dbReference>
<dbReference type="Proteomes" id="UP000005384">
    <property type="component" value="Unassembled WGS sequence"/>
</dbReference>
<accession>G5IMJ8</accession>
<organism evidence="3 4">
    <name type="scientific">Hungatella hathewayi WAL-18680</name>
    <dbReference type="NCBI Taxonomy" id="742737"/>
    <lineage>
        <taxon>Bacteria</taxon>
        <taxon>Bacillati</taxon>
        <taxon>Bacillota</taxon>
        <taxon>Clostridia</taxon>
        <taxon>Lachnospirales</taxon>
        <taxon>Lachnospiraceae</taxon>
        <taxon>Hungatella</taxon>
    </lineage>
</organism>
<evidence type="ECO:0000313" key="3">
    <source>
        <dbReference type="EMBL" id="EHI57617.1"/>
    </source>
</evidence>
<dbReference type="InterPro" id="IPR013520">
    <property type="entry name" value="Ribonucl_H"/>
</dbReference>
<protein>
    <recommendedName>
        <fullName evidence="2">Exonuclease domain-containing protein</fullName>
    </recommendedName>
</protein>
<proteinExistence type="predicted"/>
<dbReference type="InterPro" id="IPR036397">
    <property type="entry name" value="RNaseH_sf"/>
</dbReference>
<evidence type="ECO:0000313" key="4">
    <source>
        <dbReference type="Proteomes" id="UP000005384"/>
    </source>
</evidence>
<dbReference type="PANTHER" id="PTHR30231">
    <property type="entry name" value="DNA POLYMERASE III SUBUNIT EPSILON"/>
    <property type="match status" value="1"/>
</dbReference>
<dbReference type="GO" id="GO:0005829">
    <property type="term" value="C:cytosol"/>
    <property type="evidence" value="ECO:0007669"/>
    <property type="project" value="TreeGrafter"/>
</dbReference>
<dbReference type="SUPFAM" id="SSF53098">
    <property type="entry name" value="Ribonuclease H-like"/>
    <property type="match status" value="1"/>
</dbReference>
<dbReference type="HOGENOM" id="CLU_047806_7_1_9"/>
<dbReference type="OrthoDB" id="9813328at2"/>
<dbReference type="InterPro" id="IPR006054">
    <property type="entry name" value="DnaQ"/>
</dbReference>
<dbReference type="RefSeq" id="WP_006782714.1">
    <property type="nucleotide sequence ID" value="NZ_CP040506.1"/>
</dbReference>
<dbReference type="CDD" id="cd06127">
    <property type="entry name" value="DEDDh"/>
    <property type="match status" value="1"/>
</dbReference>
<dbReference type="FunFam" id="3.30.420.10:FF:000045">
    <property type="entry name" value="3'-5' exonuclease DinG"/>
    <property type="match status" value="1"/>
</dbReference>
<evidence type="ECO:0000259" key="2">
    <source>
        <dbReference type="SMART" id="SM00479"/>
    </source>
</evidence>
<reference evidence="3 4" key="1">
    <citation type="submission" date="2011-08" db="EMBL/GenBank/DDBJ databases">
        <title>The Genome Sequence of Clostridium hathewayi WAL-18680.</title>
        <authorList>
            <consortium name="The Broad Institute Genome Sequencing Platform"/>
            <person name="Earl A."/>
            <person name="Ward D."/>
            <person name="Feldgarden M."/>
            <person name="Gevers D."/>
            <person name="Finegold S.M."/>
            <person name="Summanen P.H."/>
            <person name="Molitoris D.R."/>
            <person name="Song M."/>
            <person name="Daigneault M."/>
            <person name="Allen-Vercoe E."/>
            <person name="Young S.K."/>
            <person name="Zeng Q."/>
            <person name="Gargeya S."/>
            <person name="Fitzgerald M."/>
            <person name="Haas B."/>
            <person name="Abouelleil A."/>
            <person name="Alvarado L."/>
            <person name="Arachchi H.M."/>
            <person name="Berlin A."/>
            <person name="Brown A."/>
            <person name="Chapman S.B."/>
            <person name="Chen Z."/>
            <person name="Dunbar C."/>
            <person name="Freedman E."/>
            <person name="Gearin G."/>
            <person name="Gellesch M."/>
            <person name="Goldberg J."/>
            <person name="Griggs A."/>
            <person name="Gujja S."/>
            <person name="Heiman D."/>
            <person name="Howarth C."/>
            <person name="Larson L."/>
            <person name="Lui A."/>
            <person name="MacDonald P.J.P."/>
            <person name="Montmayeur A."/>
            <person name="Murphy C."/>
            <person name="Neiman D."/>
            <person name="Pearson M."/>
            <person name="Priest M."/>
            <person name="Roberts A."/>
            <person name="Saif S."/>
            <person name="Shea T."/>
            <person name="Shenoy N."/>
            <person name="Sisk P."/>
            <person name="Stolte C."/>
            <person name="Sykes S."/>
            <person name="Wortman J."/>
            <person name="Nusbaum C."/>
            <person name="Birren B."/>
        </authorList>
    </citation>
    <scope>NUCLEOTIDE SEQUENCE [LARGE SCALE GENOMIC DNA]</scope>
    <source>
        <strain evidence="3 4">WAL-18680</strain>
    </source>
</reference>
<dbReference type="PANTHER" id="PTHR30231:SF41">
    <property type="entry name" value="DNA POLYMERASE III SUBUNIT EPSILON"/>
    <property type="match status" value="1"/>
</dbReference>
<sequence length="238" mass="27203">MMNSYVAVDLETTGLNPKTDKIMEIGAIKVVDGQVAEEFHTMVHPRRQLEEEIVELTGIGDEMLRDAPGIEEIIGQVVAFCEGFPLVGHRIMFDYSFLKRAAVNAGLEFEKEGVDTLELCRKFMPEEERKNLGAACRYFRVETGTAHRALSDAQAASGLYQELMRHHGKDRPEAFEPKTLIYKVKKEQPATKRQKEGLRELLKYHRIDIAVQIDHLSRNEVSRMTDKIISKYGRIVKR</sequence>
<keyword evidence="4" id="KW-1185">Reference proteome</keyword>
<evidence type="ECO:0000256" key="1">
    <source>
        <dbReference type="ARBA" id="ARBA00022839"/>
    </source>
</evidence>
<dbReference type="GO" id="GO:0045004">
    <property type="term" value="P:DNA replication proofreading"/>
    <property type="evidence" value="ECO:0007669"/>
    <property type="project" value="TreeGrafter"/>
</dbReference>